<dbReference type="PROSITE" id="PS01124">
    <property type="entry name" value="HTH_ARAC_FAMILY_2"/>
    <property type="match status" value="1"/>
</dbReference>
<dbReference type="Pfam" id="PF14525">
    <property type="entry name" value="AraC_binding_2"/>
    <property type="match status" value="1"/>
</dbReference>
<keyword evidence="2" id="KW-0238">DNA-binding</keyword>
<proteinExistence type="predicted"/>
<evidence type="ECO:0000313" key="5">
    <source>
        <dbReference type="EMBL" id="MCB8877031.1"/>
    </source>
</evidence>
<name>A0A963YUA5_9PROT</name>
<evidence type="ECO:0000313" key="6">
    <source>
        <dbReference type="Proteomes" id="UP000708298"/>
    </source>
</evidence>
<dbReference type="AlphaFoldDB" id="A0A963YUA5"/>
<keyword evidence="6" id="KW-1185">Reference proteome</keyword>
<dbReference type="GO" id="GO:0003700">
    <property type="term" value="F:DNA-binding transcription factor activity"/>
    <property type="evidence" value="ECO:0007669"/>
    <property type="project" value="InterPro"/>
</dbReference>
<dbReference type="GO" id="GO:0043565">
    <property type="term" value="F:sequence-specific DNA binding"/>
    <property type="evidence" value="ECO:0007669"/>
    <property type="project" value="InterPro"/>
</dbReference>
<dbReference type="InterPro" id="IPR035418">
    <property type="entry name" value="AraC-bd_2"/>
</dbReference>
<evidence type="ECO:0000256" key="3">
    <source>
        <dbReference type="ARBA" id="ARBA00023163"/>
    </source>
</evidence>
<dbReference type="PANTHER" id="PTHR46796">
    <property type="entry name" value="HTH-TYPE TRANSCRIPTIONAL ACTIVATOR RHAS-RELATED"/>
    <property type="match status" value="1"/>
</dbReference>
<dbReference type="InterPro" id="IPR009057">
    <property type="entry name" value="Homeodomain-like_sf"/>
</dbReference>
<dbReference type="InterPro" id="IPR018062">
    <property type="entry name" value="HTH_AraC-typ_CS"/>
</dbReference>
<keyword evidence="1" id="KW-0805">Transcription regulation</keyword>
<evidence type="ECO:0000256" key="1">
    <source>
        <dbReference type="ARBA" id="ARBA00023015"/>
    </source>
</evidence>
<dbReference type="InterPro" id="IPR050204">
    <property type="entry name" value="AraC_XylS_family_regulators"/>
</dbReference>
<feature type="domain" description="HTH araC/xylS-type" evidence="4">
    <location>
        <begin position="212"/>
        <end position="311"/>
    </location>
</feature>
<comment type="caution">
    <text evidence="5">The sequence shown here is derived from an EMBL/GenBank/DDBJ whole genome shotgun (WGS) entry which is preliminary data.</text>
</comment>
<dbReference type="PROSITE" id="PS00041">
    <property type="entry name" value="HTH_ARAC_FAMILY_1"/>
    <property type="match status" value="1"/>
</dbReference>
<dbReference type="InterPro" id="IPR018060">
    <property type="entry name" value="HTH_AraC"/>
</dbReference>
<dbReference type="Pfam" id="PF12833">
    <property type="entry name" value="HTH_18"/>
    <property type="match status" value="1"/>
</dbReference>
<dbReference type="RefSeq" id="WP_227322685.1">
    <property type="nucleotide sequence ID" value="NZ_JAESVB010000009.1"/>
</dbReference>
<reference evidence="5" key="1">
    <citation type="journal article" date="2021" name="Microorganisms">
        <title>Acidisoma silvae sp. nov. and Acidisomacellulosilytica sp. nov., Two Acidophilic Bacteria Isolated from Decaying Wood, Hydrolyzing Cellulose and Producing Poly-3-hydroxybutyrate.</title>
        <authorList>
            <person name="Mieszkin S."/>
            <person name="Pouder E."/>
            <person name="Uroz S."/>
            <person name="Simon-Colin C."/>
            <person name="Alain K."/>
        </authorList>
    </citation>
    <scope>NUCLEOTIDE SEQUENCE</scope>
    <source>
        <strain evidence="5">HW T2.11</strain>
    </source>
</reference>
<dbReference type="Proteomes" id="UP000708298">
    <property type="component" value="Unassembled WGS sequence"/>
</dbReference>
<evidence type="ECO:0000259" key="4">
    <source>
        <dbReference type="PROSITE" id="PS01124"/>
    </source>
</evidence>
<gene>
    <name evidence="5" type="ORF">ASILVAE211_17690</name>
</gene>
<dbReference type="SMART" id="SM00342">
    <property type="entry name" value="HTH_ARAC"/>
    <property type="match status" value="1"/>
</dbReference>
<protein>
    <submittedName>
        <fullName evidence="5">Helix-turn-helix domain-containing protein</fullName>
    </submittedName>
</protein>
<dbReference type="EMBL" id="JAESVB010000009">
    <property type="protein sequence ID" value="MCB8877031.1"/>
    <property type="molecule type" value="Genomic_DNA"/>
</dbReference>
<reference evidence="5" key="2">
    <citation type="submission" date="2021-01" db="EMBL/GenBank/DDBJ databases">
        <authorList>
            <person name="Mieszkin S."/>
            <person name="Pouder E."/>
            <person name="Alain K."/>
        </authorList>
    </citation>
    <scope>NUCLEOTIDE SEQUENCE</scope>
    <source>
        <strain evidence="5">HW T2.11</strain>
    </source>
</reference>
<accession>A0A963YUA5</accession>
<keyword evidence="3" id="KW-0804">Transcription</keyword>
<dbReference type="SUPFAM" id="SSF46689">
    <property type="entry name" value="Homeodomain-like"/>
    <property type="match status" value="1"/>
</dbReference>
<evidence type="ECO:0000256" key="2">
    <source>
        <dbReference type="ARBA" id="ARBA00023125"/>
    </source>
</evidence>
<dbReference type="Gene3D" id="1.10.10.60">
    <property type="entry name" value="Homeodomain-like"/>
    <property type="match status" value="1"/>
</dbReference>
<sequence length="314" mass="35119">MVRRVEDTSLVKPEERFAYWREFVCRNYVTASAVTEVRDASFSGSLTSQDLGPLLVSELRAPLHLWSRNTKHIQQDDQDAYILSFLSRGRGELNQFGRRSVQHTGDFVLYDVSAVFQYDLDADARLVKIPKSLFDQRITKPRDLVSVTFPLSAPLAPMLSAIITEATRLDLSNPAQALVGARLANSVIDVLVAMCDLFREENSAGAASASLDRTMRYARANLGDRDLGPEILARIGGVSVRSLNRMFGEMSTTPMRWIWKERLHASRNALVMNNVSSVTEAAFSFGFSDLAHFSRSYKSEFGETPRTTLSNRPS</sequence>
<organism evidence="5 6">
    <name type="scientific">Acidisoma silvae</name>
    <dbReference type="NCBI Taxonomy" id="2802396"/>
    <lineage>
        <taxon>Bacteria</taxon>
        <taxon>Pseudomonadati</taxon>
        <taxon>Pseudomonadota</taxon>
        <taxon>Alphaproteobacteria</taxon>
        <taxon>Acetobacterales</taxon>
        <taxon>Acidocellaceae</taxon>
        <taxon>Acidisoma</taxon>
    </lineage>
</organism>